<evidence type="ECO:0000313" key="3">
    <source>
        <dbReference type="Proteomes" id="UP001477443"/>
    </source>
</evidence>
<evidence type="ECO:0008006" key="4">
    <source>
        <dbReference type="Google" id="ProtNLM"/>
    </source>
</evidence>
<sequence length="146" mass="17522">MQLTWVEYLSYTAIIMIALACLIIQAFMWYTLRSKENYEKTKELNIWKRNVALLIIAAILSLCVAYPWYMYETIRQLQLYLASKNPDWSIMVQIICMLVIGQMGIVINFSLLIKFVVLKRYANFSIEQLYKEEEQREEEFRNLKRK</sequence>
<reference evidence="2" key="1">
    <citation type="submission" date="2024-03" db="EMBL/GenBank/DDBJ databases">
        <title>Complete genome sequence of Mycoplasma felifaucium Z921 isolated from the trachea of a cheetah.</title>
        <authorList>
            <person name="Spergser J."/>
        </authorList>
    </citation>
    <scope>NUCLEOTIDE SEQUENCE [LARGE SCALE GENOMIC DNA]</scope>
    <source>
        <strain evidence="2">Z921</strain>
    </source>
</reference>
<organism evidence="2 3">
    <name type="scientific">Mycoplasmopsis felifaucium</name>
    <dbReference type="NCBI Taxonomy" id="35768"/>
    <lineage>
        <taxon>Bacteria</taxon>
        <taxon>Bacillati</taxon>
        <taxon>Mycoplasmatota</taxon>
        <taxon>Mycoplasmoidales</taxon>
        <taxon>Metamycoplasmataceae</taxon>
        <taxon>Mycoplasmopsis</taxon>
    </lineage>
</organism>
<keyword evidence="1" id="KW-1133">Transmembrane helix</keyword>
<proteinExistence type="predicted"/>
<gene>
    <name evidence="2" type="ORF">WG617_02885</name>
</gene>
<dbReference type="Proteomes" id="UP001477443">
    <property type="component" value="Chromosome"/>
</dbReference>
<keyword evidence="1" id="KW-0812">Transmembrane</keyword>
<protein>
    <recommendedName>
        <fullName evidence="4">DUF4234 domain-containing protein</fullName>
    </recommendedName>
</protein>
<accession>A0ABZ2RR40</accession>
<dbReference type="EMBL" id="CP148067">
    <property type="protein sequence ID" value="WXL28942.1"/>
    <property type="molecule type" value="Genomic_DNA"/>
</dbReference>
<feature type="transmembrane region" description="Helical" evidence="1">
    <location>
        <begin position="90"/>
        <end position="113"/>
    </location>
</feature>
<evidence type="ECO:0000256" key="1">
    <source>
        <dbReference type="SAM" id="Phobius"/>
    </source>
</evidence>
<name>A0ABZ2RR40_9BACT</name>
<dbReference type="RefSeq" id="WP_338822510.1">
    <property type="nucleotide sequence ID" value="NZ_CP148067.1"/>
</dbReference>
<evidence type="ECO:0000313" key="2">
    <source>
        <dbReference type="EMBL" id="WXL28942.1"/>
    </source>
</evidence>
<keyword evidence="3" id="KW-1185">Reference proteome</keyword>
<feature type="transmembrane region" description="Helical" evidence="1">
    <location>
        <begin position="51"/>
        <end position="70"/>
    </location>
</feature>
<feature type="transmembrane region" description="Helical" evidence="1">
    <location>
        <begin position="12"/>
        <end position="30"/>
    </location>
</feature>
<keyword evidence="1" id="KW-0472">Membrane</keyword>